<accession>A0A8H8DII1</accession>
<dbReference type="Proteomes" id="UP000673691">
    <property type="component" value="Unassembled WGS sequence"/>
</dbReference>
<evidence type="ECO:0000256" key="1">
    <source>
        <dbReference type="SAM" id="MobiDB-lite"/>
    </source>
</evidence>
<organism evidence="2 3">
    <name type="scientific">Olpidium bornovanus</name>
    <dbReference type="NCBI Taxonomy" id="278681"/>
    <lineage>
        <taxon>Eukaryota</taxon>
        <taxon>Fungi</taxon>
        <taxon>Fungi incertae sedis</taxon>
        <taxon>Olpidiomycota</taxon>
        <taxon>Olpidiomycotina</taxon>
        <taxon>Olpidiomycetes</taxon>
        <taxon>Olpidiales</taxon>
        <taxon>Olpidiaceae</taxon>
        <taxon>Olpidium</taxon>
    </lineage>
</organism>
<dbReference type="EMBL" id="JAEFCI010006175">
    <property type="protein sequence ID" value="KAG5459864.1"/>
    <property type="molecule type" value="Genomic_DNA"/>
</dbReference>
<sequence>MANDDRGARTARRTGSDGPEPLLACGIPYLQLDPLAIELDGAYLEVDADRGDERRGERVVRETQEQAALADTFGRNGTIQREVGEGGCRRSLRQSGPSVGALSFLDSIRWRPDPRRRRRDDKLFERGHRDNTKRSICPPAHQNIRVRRHRGAEARVSPWARRRWLVTARGSPSRPSFLIAATGDLTGAGARGHDLLRHPHP</sequence>
<keyword evidence="3" id="KW-1185">Reference proteome</keyword>
<proteinExistence type="predicted"/>
<name>A0A8H8DII1_9FUNG</name>
<feature type="region of interest" description="Disordered" evidence="1">
    <location>
        <begin position="1"/>
        <end position="22"/>
    </location>
</feature>
<protein>
    <submittedName>
        <fullName evidence="2">Uncharacterized protein</fullName>
    </submittedName>
</protein>
<reference evidence="2 3" key="1">
    <citation type="journal article" name="Sci. Rep.">
        <title>Genome-scale phylogenetic analyses confirm Olpidium as the closest living zoosporic fungus to the non-flagellated, terrestrial fungi.</title>
        <authorList>
            <person name="Chang Y."/>
            <person name="Rochon D."/>
            <person name="Sekimoto S."/>
            <person name="Wang Y."/>
            <person name="Chovatia M."/>
            <person name="Sandor L."/>
            <person name="Salamov A."/>
            <person name="Grigoriev I.V."/>
            <person name="Stajich J.E."/>
            <person name="Spatafora J.W."/>
        </authorList>
    </citation>
    <scope>NUCLEOTIDE SEQUENCE [LARGE SCALE GENOMIC DNA]</scope>
    <source>
        <strain evidence="2">S191</strain>
    </source>
</reference>
<comment type="caution">
    <text evidence="2">The sequence shown here is derived from an EMBL/GenBank/DDBJ whole genome shotgun (WGS) entry which is preliminary data.</text>
</comment>
<dbReference type="AlphaFoldDB" id="A0A8H8DII1"/>
<evidence type="ECO:0000313" key="2">
    <source>
        <dbReference type="EMBL" id="KAG5459864.1"/>
    </source>
</evidence>
<gene>
    <name evidence="2" type="ORF">BJ554DRAFT_8164</name>
</gene>
<evidence type="ECO:0000313" key="3">
    <source>
        <dbReference type="Proteomes" id="UP000673691"/>
    </source>
</evidence>